<feature type="domain" description="Bin3-type SAM" evidence="7">
    <location>
        <begin position="37"/>
        <end position="280"/>
    </location>
</feature>
<gene>
    <name evidence="8" type="ORF">MBRA1_003927</name>
</gene>
<evidence type="ECO:0000256" key="6">
    <source>
        <dbReference type="PROSITE-ProRule" id="PRU00848"/>
    </source>
</evidence>
<comment type="cofactor">
    <cofactor evidence="1">
        <name>FAD</name>
        <dbReference type="ChEBI" id="CHEBI:57692"/>
    </cofactor>
</comment>
<organism evidence="8 9">
    <name type="scientific">Malassezia brasiliensis</name>
    <dbReference type="NCBI Taxonomy" id="1821822"/>
    <lineage>
        <taxon>Eukaryota</taxon>
        <taxon>Fungi</taxon>
        <taxon>Dikarya</taxon>
        <taxon>Basidiomycota</taxon>
        <taxon>Ustilaginomycotina</taxon>
        <taxon>Malasseziomycetes</taxon>
        <taxon>Malasseziales</taxon>
        <taxon>Malasseziaceae</taxon>
        <taxon>Malassezia</taxon>
    </lineage>
</organism>
<dbReference type="InterPro" id="IPR010675">
    <property type="entry name" value="Bin3_C"/>
</dbReference>
<dbReference type="PANTHER" id="PTHR46056">
    <property type="entry name" value="LONG-CHAIN-ALCOHOL OXIDASE"/>
    <property type="match status" value="1"/>
</dbReference>
<sequence>MAPPAPVHGNFRHYYGMRSARAARAGGDADVGVSRVDERIAALLAWYAHTGRPRARRVLDVGCNAAKPLIELAQLADPPLEAAVGVDIDPQLIHDAHAAVRAAWSRMQPDAHGRVEAATYFPACLAALRGALPLPPRGTAGFPGCVALHAGDWVHGVAALAAEDARGYDLILCLALTKWVHLNAGDAGLVRLCARLAACVAPGGVVALEVQPWASYDQARSVSRALRAAYTQLRLRPDDVAFLLETAGLVPLGTVATGTGYATAMDATDVCVDIHRDYAGAIWTEAQQRAVRAMGDAVIAALTPEEHAQFCATLPPALDDAQRRRAERFAALQFSDFPEMVNWLAMLVSIVAPAGVQRRLDLLLTLMTTRLGCVPLFGRVGPVWAIPRREREAALVAWQASRLKLLRQGGIGLRGLVLVTFYRGCDAALEAIGYPTGAEDWTRPPRGPREAPVAHYPYTFLNRTLHARAGGAPPVHETDVLVVGSGSGGGVVASYLAQRGVRVTVIDKGMYVPQSELRGAERFGMEQMYERLGLVPSTDSSIFVLAGAGFGGGTTINWSATLPPRHFVRTAWATRHGVPYFATSHFTHDLDACVARMGASTAHIQHNAANSLLALGALRGGQPVSAVPQNTGGHTHYCGKCTVGCPSGHKQGGVQTWLRDAAEHGAQFVTHCDVDRVHIEHGRATGVVARVDGQPVHFAAKRAVVMSAGSLNTPAVLLRTPELRTNRQIGRHLFLHPVAFVHGYYDFPVNPWEGSALTTVSNAAELVDPQGWGAKVEVLASLPGLYNAVAPFESALGHKQRAMRYRHSFTLLVLVRDRHGGRITLNARGEPEIEYELSKYDERSMLAGVLRATEIHLNAGAVEIATSQPKVRPYVAPPPAPAPETAAVGFEGTFPFDTMPPQGDITHPAFRAWQDEIAAEGFASLRALLGSAHQMGSCRMGGDARHSAADALGRVRGARNLWVADGSALPEAPGVNPMLTIMGTARGIARNLAQELGVEQAAPAPAVALPAHL</sequence>
<evidence type="ECO:0000256" key="4">
    <source>
        <dbReference type="ARBA" id="ARBA00022827"/>
    </source>
</evidence>
<dbReference type="Pfam" id="PF00732">
    <property type="entry name" value="GMC_oxred_N"/>
    <property type="match status" value="1"/>
</dbReference>
<proteinExistence type="inferred from homology"/>
<evidence type="ECO:0000313" key="9">
    <source>
        <dbReference type="Proteomes" id="UP001216638"/>
    </source>
</evidence>
<dbReference type="Pfam" id="PF01494">
    <property type="entry name" value="FAD_binding_3"/>
    <property type="match status" value="1"/>
</dbReference>
<evidence type="ECO:0000256" key="3">
    <source>
        <dbReference type="ARBA" id="ARBA00022630"/>
    </source>
</evidence>
<name>A0AAF0IRJ9_9BASI</name>
<keyword evidence="4" id="KW-0274">FAD</keyword>
<dbReference type="InterPro" id="IPR007867">
    <property type="entry name" value="GMC_OxRtase_C"/>
</dbReference>
<dbReference type="EMBL" id="CP119957">
    <property type="protein sequence ID" value="WFC97260.1"/>
    <property type="molecule type" value="Genomic_DNA"/>
</dbReference>
<keyword evidence="6" id="KW-0949">S-adenosyl-L-methionine</keyword>
<reference evidence="8" key="1">
    <citation type="submission" date="2023-03" db="EMBL/GenBank/DDBJ databases">
        <title>Mating type loci evolution in Malassezia.</title>
        <authorList>
            <person name="Coelho M.A."/>
        </authorList>
    </citation>
    <scope>NUCLEOTIDE SEQUENCE</scope>
    <source>
        <strain evidence="8">CBS 14135</strain>
    </source>
</reference>
<evidence type="ECO:0000256" key="2">
    <source>
        <dbReference type="ARBA" id="ARBA00010790"/>
    </source>
</evidence>
<keyword evidence="5" id="KW-0560">Oxidoreductase</keyword>
<dbReference type="InterPro" id="IPR000172">
    <property type="entry name" value="GMC_OxRdtase_N"/>
</dbReference>
<evidence type="ECO:0000259" key="7">
    <source>
        <dbReference type="PROSITE" id="PS51515"/>
    </source>
</evidence>
<dbReference type="GO" id="GO:0008168">
    <property type="term" value="F:methyltransferase activity"/>
    <property type="evidence" value="ECO:0007669"/>
    <property type="project" value="InterPro"/>
</dbReference>
<dbReference type="SUPFAM" id="SSF51905">
    <property type="entry name" value="FAD/NAD(P)-binding domain"/>
    <property type="match status" value="1"/>
</dbReference>
<dbReference type="Gene3D" id="3.40.50.150">
    <property type="entry name" value="Vaccinia Virus protein VP39"/>
    <property type="match status" value="1"/>
</dbReference>
<dbReference type="InterPro" id="IPR036188">
    <property type="entry name" value="FAD/NAD-bd_sf"/>
</dbReference>
<dbReference type="InterPro" id="IPR024160">
    <property type="entry name" value="BIN3_SAM-bd_dom"/>
</dbReference>
<keyword evidence="3" id="KW-0285">Flavoprotein</keyword>
<keyword evidence="9" id="KW-1185">Reference proteome</keyword>
<accession>A0AAF0IRJ9</accession>
<dbReference type="Gene3D" id="3.50.50.60">
    <property type="entry name" value="FAD/NAD(P)-binding domain"/>
    <property type="match status" value="2"/>
</dbReference>
<dbReference type="AlphaFoldDB" id="A0AAF0IRJ9"/>
<dbReference type="PROSITE" id="PS51515">
    <property type="entry name" value="BIN3_SAM"/>
    <property type="match status" value="1"/>
</dbReference>
<dbReference type="InterPro" id="IPR002938">
    <property type="entry name" value="FAD-bd"/>
</dbReference>
<comment type="similarity">
    <text evidence="2">Belongs to the GMC oxidoreductase family.</text>
</comment>
<dbReference type="Pfam" id="PF05199">
    <property type="entry name" value="GMC_oxred_C"/>
    <property type="match status" value="1"/>
</dbReference>
<dbReference type="PANTHER" id="PTHR46056:SF12">
    <property type="entry name" value="LONG-CHAIN-ALCOHOL OXIDASE"/>
    <property type="match status" value="1"/>
</dbReference>
<evidence type="ECO:0000313" key="8">
    <source>
        <dbReference type="EMBL" id="WFC97260.1"/>
    </source>
</evidence>
<dbReference type="GO" id="GO:0016614">
    <property type="term" value="F:oxidoreductase activity, acting on CH-OH group of donors"/>
    <property type="evidence" value="ECO:0007669"/>
    <property type="project" value="InterPro"/>
</dbReference>
<protein>
    <recommendedName>
        <fullName evidence="7">Bin3-type SAM domain-containing protein</fullName>
    </recommendedName>
</protein>
<evidence type="ECO:0000256" key="1">
    <source>
        <dbReference type="ARBA" id="ARBA00001974"/>
    </source>
</evidence>
<evidence type="ECO:0000256" key="5">
    <source>
        <dbReference type="ARBA" id="ARBA00023002"/>
    </source>
</evidence>
<dbReference type="InterPro" id="IPR029063">
    <property type="entry name" value="SAM-dependent_MTases_sf"/>
</dbReference>
<dbReference type="Proteomes" id="UP001216638">
    <property type="component" value="Chromosome 7"/>
</dbReference>
<dbReference type="Pfam" id="PF06859">
    <property type="entry name" value="Bin3"/>
    <property type="match status" value="1"/>
</dbReference>
<dbReference type="SUPFAM" id="SSF53335">
    <property type="entry name" value="S-adenosyl-L-methionine-dependent methyltransferases"/>
    <property type="match status" value="1"/>
</dbReference>
<dbReference type="GO" id="GO:0071949">
    <property type="term" value="F:FAD binding"/>
    <property type="evidence" value="ECO:0007669"/>
    <property type="project" value="InterPro"/>
</dbReference>